<feature type="transmembrane region" description="Helical" evidence="1">
    <location>
        <begin position="47"/>
        <end position="69"/>
    </location>
</feature>
<evidence type="ECO:0000313" key="2">
    <source>
        <dbReference type="EMBL" id="SVA02022.1"/>
    </source>
</evidence>
<feature type="transmembrane region" description="Helical" evidence="1">
    <location>
        <begin position="103"/>
        <end position="132"/>
    </location>
</feature>
<gene>
    <name evidence="2" type="ORF">METZ01_LOCUS54876</name>
</gene>
<keyword evidence="1" id="KW-0472">Membrane</keyword>
<reference evidence="2" key="1">
    <citation type="submission" date="2018-05" db="EMBL/GenBank/DDBJ databases">
        <authorList>
            <person name="Lanie J.A."/>
            <person name="Ng W.-L."/>
            <person name="Kazmierczak K.M."/>
            <person name="Andrzejewski T.M."/>
            <person name="Davidsen T.M."/>
            <person name="Wayne K.J."/>
            <person name="Tettelin H."/>
            <person name="Glass J.I."/>
            <person name="Rusch D."/>
            <person name="Podicherti R."/>
            <person name="Tsui H.-C.T."/>
            <person name="Winkler M.E."/>
        </authorList>
    </citation>
    <scope>NUCLEOTIDE SEQUENCE</scope>
</reference>
<dbReference type="AlphaFoldDB" id="A0A381SD58"/>
<organism evidence="2">
    <name type="scientific">marine metagenome</name>
    <dbReference type="NCBI Taxonomy" id="408172"/>
    <lineage>
        <taxon>unclassified sequences</taxon>
        <taxon>metagenomes</taxon>
        <taxon>ecological metagenomes</taxon>
    </lineage>
</organism>
<sequence length="263" mass="26872">MLTTGFKLWFGLFMGAMLAAVFAGYTSGATETGPISMGWKGGVGNHVSYVILVTAAAGLAMIGLVAAAFRDADAEAQAEVLGLDEAPEAQAVVGNSLWPVFGALGIGAVAVGLVVHPTIFVIGLCILAGVGVEWTMTNWSEKVSGDADTNAAARENLMRPIEIPVLGTVGIGVLVLAISRVLLASSVNGAVLVATVAGVLVFGGAMLVSKQPEMPRRTVRSILFVGCVAVLLAGILAAANGEREFHQKGGGAQHDDAHVETDH</sequence>
<accession>A0A381SD58</accession>
<name>A0A381SD58_9ZZZZ</name>
<protein>
    <submittedName>
        <fullName evidence="2">Uncharacterized protein</fullName>
    </submittedName>
</protein>
<feature type="transmembrane region" description="Helical" evidence="1">
    <location>
        <begin position="6"/>
        <end position="26"/>
    </location>
</feature>
<feature type="transmembrane region" description="Helical" evidence="1">
    <location>
        <begin position="221"/>
        <end position="239"/>
    </location>
</feature>
<proteinExistence type="predicted"/>
<dbReference type="EMBL" id="UINC01002962">
    <property type="protein sequence ID" value="SVA02022.1"/>
    <property type="molecule type" value="Genomic_DNA"/>
</dbReference>
<feature type="transmembrane region" description="Helical" evidence="1">
    <location>
        <begin position="163"/>
        <end position="183"/>
    </location>
</feature>
<feature type="transmembrane region" description="Helical" evidence="1">
    <location>
        <begin position="189"/>
        <end position="209"/>
    </location>
</feature>
<keyword evidence="1" id="KW-1133">Transmembrane helix</keyword>
<keyword evidence="1" id="KW-0812">Transmembrane</keyword>
<evidence type="ECO:0000256" key="1">
    <source>
        <dbReference type="SAM" id="Phobius"/>
    </source>
</evidence>